<feature type="DNA-binding region" description="H-T-H motif" evidence="2">
    <location>
        <begin position="29"/>
        <end position="48"/>
    </location>
</feature>
<proteinExistence type="predicted"/>
<dbReference type="InterPro" id="IPR001647">
    <property type="entry name" value="HTH_TetR"/>
</dbReference>
<dbReference type="Pfam" id="PF00440">
    <property type="entry name" value="TetR_N"/>
    <property type="match status" value="1"/>
</dbReference>
<dbReference type="PANTHER" id="PTHR43479:SF7">
    <property type="entry name" value="TETR-FAMILY TRANSCRIPTIONAL REGULATOR"/>
    <property type="match status" value="1"/>
</dbReference>
<organism evidence="4 5">
    <name type="scientific">Hornefia porci</name>
    <dbReference type="NCBI Taxonomy" id="2652292"/>
    <lineage>
        <taxon>Bacteria</taxon>
        <taxon>Bacillati</taxon>
        <taxon>Bacillota</taxon>
        <taxon>Clostridia</taxon>
        <taxon>Peptostreptococcales</taxon>
        <taxon>Anaerovoracaceae</taxon>
        <taxon>Hornefia</taxon>
    </lineage>
</organism>
<dbReference type="PANTHER" id="PTHR43479">
    <property type="entry name" value="ACREF/ENVCD OPERON REPRESSOR-RELATED"/>
    <property type="match status" value="1"/>
</dbReference>
<dbReference type="InterPro" id="IPR009057">
    <property type="entry name" value="Homeodomain-like_sf"/>
</dbReference>
<evidence type="ECO:0000313" key="4">
    <source>
        <dbReference type="EMBL" id="OLR56313.1"/>
    </source>
</evidence>
<dbReference type="AlphaFoldDB" id="A0A1Q9JJD2"/>
<evidence type="ECO:0000256" key="1">
    <source>
        <dbReference type="ARBA" id="ARBA00023125"/>
    </source>
</evidence>
<reference evidence="4 5" key="1">
    <citation type="journal article" date="2016" name="Appl. Environ. Microbiol.">
        <title>Function and Phylogeny of Bacterial Butyryl Coenzyme A:Acetate Transferases and Their Diversity in the Proximal Colon of Swine.</title>
        <authorList>
            <person name="Trachsel J."/>
            <person name="Bayles D.O."/>
            <person name="Looft T."/>
            <person name="Levine U.Y."/>
            <person name="Allen H.K."/>
        </authorList>
    </citation>
    <scope>NUCLEOTIDE SEQUENCE [LARGE SCALE GENOMIC DNA]</scope>
    <source>
        <strain evidence="4 5">68-3-10</strain>
    </source>
</reference>
<sequence length="190" mass="22642">MDKRILKTKKCLKESLRELMCEKPFEKITVTEICKRASTGRVTFYNYYEDKYDLMEDCFEDLYEQIRVGFHELQQKNNPHDSFELRFRNFLDSIHDVNQEYADIWVDDSYTFLMMYYRFVTQTLKKLELYGKEQVKTRYDVDRLNSFLVLGFWGFFHVGGGVASAAEDEEIRKSAHQLVRDLAAGGLFRN</sequence>
<keyword evidence="5" id="KW-1185">Reference proteome</keyword>
<evidence type="ECO:0000256" key="2">
    <source>
        <dbReference type="PROSITE-ProRule" id="PRU00335"/>
    </source>
</evidence>
<gene>
    <name evidence="4" type="ORF">BHK98_09675</name>
</gene>
<dbReference type="SUPFAM" id="SSF46689">
    <property type="entry name" value="Homeodomain-like"/>
    <property type="match status" value="1"/>
</dbReference>
<protein>
    <recommendedName>
        <fullName evidence="3">HTH tetR-type domain-containing protein</fullName>
    </recommendedName>
</protein>
<evidence type="ECO:0000313" key="5">
    <source>
        <dbReference type="Proteomes" id="UP000187404"/>
    </source>
</evidence>
<comment type="caution">
    <text evidence="4">The sequence shown here is derived from an EMBL/GenBank/DDBJ whole genome shotgun (WGS) entry which is preliminary data.</text>
</comment>
<dbReference type="PROSITE" id="PS50977">
    <property type="entry name" value="HTH_TETR_2"/>
    <property type="match status" value="1"/>
</dbReference>
<feature type="domain" description="HTH tetR-type" evidence="3">
    <location>
        <begin position="6"/>
        <end position="66"/>
    </location>
</feature>
<keyword evidence="1 2" id="KW-0238">DNA-binding</keyword>
<accession>A0A1Q9JJD2</accession>
<evidence type="ECO:0000259" key="3">
    <source>
        <dbReference type="PROSITE" id="PS50977"/>
    </source>
</evidence>
<dbReference type="Proteomes" id="UP000187404">
    <property type="component" value="Unassembled WGS sequence"/>
</dbReference>
<dbReference type="GO" id="GO:0003677">
    <property type="term" value="F:DNA binding"/>
    <property type="evidence" value="ECO:0007669"/>
    <property type="project" value="UniProtKB-UniRule"/>
</dbReference>
<name>A0A1Q9JJD2_9FIRM</name>
<dbReference type="EMBL" id="MJIE01000001">
    <property type="protein sequence ID" value="OLR56313.1"/>
    <property type="molecule type" value="Genomic_DNA"/>
</dbReference>
<dbReference type="Gene3D" id="1.10.357.10">
    <property type="entry name" value="Tetracycline Repressor, domain 2"/>
    <property type="match status" value="1"/>
</dbReference>
<dbReference type="InterPro" id="IPR050624">
    <property type="entry name" value="HTH-type_Tx_Regulator"/>
</dbReference>